<dbReference type="PROSITE" id="PS50883">
    <property type="entry name" value="EAL"/>
    <property type="match status" value="1"/>
</dbReference>
<dbReference type="PANTHER" id="PTHR33121">
    <property type="entry name" value="CYCLIC DI-GMP PHOSPHODIESTERASE PDEF"/>
    <property type="match status" value="1"/>
</dbReference>
<protein>
    <submittedName>
        <fullName evidence="4">Bifunctional diguanylate cyclase/phosphodiesterase</fullName>
    </submittedName>
</protein>
<keyword evidence="1" id="KW-0472">Membrane</keyword>
<dbReference type="Pfam" id="PF00563">
    <property type="entry name" value="EAL"/>
    <property type="match status" value="1"/>
</dbReference>
<dbReference type="InterPro" id="IPR029787">
    <property type="entry name" value="Nucleotide_cyclase"/>
</dbReference>
<dbReference type="SMART" id="SM00052">
    <property type="entry name" value="EAL"/>
    <property type="match status" value="1"/>
</dbReference>
<comment type="caution">
    <text evidence="4">The sequence shown here is derived from an EMBL/GenBank/DDBJ whole genome shotgun (WGS) entry which is preliminary data.</text>
</comment>
<keyword evidence="1" id="KW-0812">Transmembrane</keyword>
<dbReference type="Pfam" id="PF00990">
    <property type="entry name" value="GGDEF"/>
    <property type="match status" value="1"/>
</dbReference>
<gene>
    <name evidence="4" type="ORF">EVJ46_05945</name>
</gene>
<dbReference type="InterPro" id="IPR043128">
    <property type="entry name" value="Rev_trsase/Diguanyl_cyclase"/>
</dbReference>
<dbReference type="InterPro" id="IPR000160">
    <property type="entry name" value="GGDEF_dom"/>
</dbReference>
<dbReference type="GO" id="GO:0071111">
    <property type="term" value="F:cyclic-guanylate-specific phosphodiesterase activity"/>
    <property type="evidence" value="ECO:0007669"/>
    <property type="project" value="InterPro"/>
</dbReference>
<accession>A0A519BH09</accession>
<organism evidence="4 5">
    <name type="scientific">Acididesulfobacter guangdongensis</name>
    <dbReference type="NCBI Taxonomy" id="2597225"/>
    <lineage>
        <taxon>Bacteria</taxon>
        <taxon>Deltaproteobacteria</taxon>
        <taxon>Candidatus Acidulodesulfobacterales</taxon>
        <taxon>Candidatus Acididesulfobacter</taxon>
    </lineage>
</organism>
<proteinExistence type="predicted"/>
<evidence type="ECO:0000313" key="4">
    <source>
        <dbReference type="EMBL" id="RZD16550.1"/>
    </source>
</evidence>
<evidence type="ECO:0000256" key="1">
    <source>
        <dbReference type="SAM" id="Phobius"/>
    </source>
</evidence>
<dbReference type="InterPro" id="IPR035919">
    <property type="entry name" value="EAL_sf"/>
</dbReference>
<dbReference type="SUPFAM" id="SSF141868">
    <property type="entry name" value="EAL domain-like"/>
    <property type="match status" value="1"/>
</dbReference>
<dbReference type="PANTHER" id="PTHR33121:SF71">
    <property type="entry name" value="OXYGEN SENSOR PROTEIN DOSP"/>
    <property type="match status" value="1"/>
</dbReference>
<name>A0A519BH09_ACIG2</name>
<dbReference type="PROSITE" id="PS50887">
    <property type="entry name" value="GGDEF"/>
    <property type="match status" value="1"/>
</dbReference>
<dbReference type="SMART" id="SM00267">
    <property type="entry name" value="GGDEF"/>
    <property type="match status" value="1"/>
</dbReference>
<keyword evidence="1" id="KW-1133">Transmembrane helix</keyword>
<evidence type="ECO:0000259" key="3">
    <source>
        <dbReference type="PROSITE" id="PS50887"/>
    </source>
</evidence>
<dbReference type="EMBL" id="SGBC01000002">
    <property type="protein sequence ID" value="RZD16550.1"/>
    <property type="molecule type" value="Genomic_DNA"/>
</dbReference>
<dbReference type="Proteomes" id="UP000316562">
    <property type="component" value="Unassembled WGS sequence"/>
</dbReference>
<dbReference type="CDD" id="cd01948">
    <property type="entry name" value="EAL"/>
    <property type="match status" value="1"/>
</dbReference>
<sequence length="882" mass="100787">MWVFLPRKMPMNYFHKIIKFARDIIIKLFKFKRLDKFILSIAISVSILIAAASALLLSNFSNKIINTGTRITSSYIADETFNTMFQVMKRGWNEKQVAEFIRALKKSSDSEKMVNVSIFRGKIVSKQFGKISQPAENSVVAQSFLTGLPEYKKIKGLSVYAYPLKDKELCLKCHTMAKTGDVNGVIEVSFNPVYLTKKIQYYYYALLILIFLLPIIGGAFVAFILRKSVKKGINSINKEVENINTVRDLKMLESNLSDLKFEEFNSVYQGIVKLSSKLRDVAIDKDILEFEIKLLERFIITSEVVKDWKEHVFNLLIEMNNIIKVYNVFSIFVQDEELIELEVFWKGEPTEKTKIIFNEMVNKNIYHDSFSPLLKDMENIIITHNIADKKIKLPELTADDISVKTKKIILNTPHIGGIVGIGVQSEESLDSTRELVINSVLTTLLNVIGSIKAIYKYTKDLEYYATRDGLTELYNQRVFNEFLHYEAERANRNNSIFSLLFIDLDNFKFINDMYGHNFGDTMLQNVADILNKLKRSGDILARYGGDEFAIILPGAGIEQAYMIAERIREKIGTLLLKYPDSKKNIGITSSIGVASYPQSAATEKDIFMLTDNMMYKAKAKGKNQVYVAQEEDMITVYQEAREKSNMVIDALNRTEVMVPYFQPIVGLKDNKILANELLMRINYKGATLSAGEFIEVAEAIGVAHKLDLLLMEKAFKMMKESDFDGFLFVNLSPKSLILSEFIKNVKDIILKYNINPDRIVFELTERETIKNITLLEKFVTNLKYEGFRFAVDDFGSGFSSFLYIKHFPVDFIKIDGEFIRSIMTDKIDRAFVISSVSIAKEVGIKTIAEFIENYEILQEVTKLGVDYGQGFFLAKPAPELKS</sequence>
<evidence type="ECO:0000259" key="2">
    <source>
        <dbReference type="PROSITE" id="PS50883"/>
    </source>
</evidence>
<dbReference type="InterPro" id="IPR001633">
    <property type="entry name" value="EAL_dom"/>
</dbReference>
<dbReference type="AlphaFoldDB" id="A0A519BH09"/>
<evidence type="ECO:0000313" key="5">
    <source>
        <dbReference type="Proteomes" id="UP000316562"/>
    </source>
</evidence>
<feature type="transmembrane region" description="Helical" evidence="1">
    <location>
        <begin position="37"/>
        <end position="57"/>
    </location>
</feature>
<feature type="domain" description="GGDEF" evidence="3">
    <location>
        <begin position="495"/>
        <end position="630"/>
    </location>
</feature>
<dbReference type="Gene3D" id="3.30.70.270">
    <property type="match status" value="1"/>
</dbReference>
<dbReference type="FunFam" id="3.30.70.270:FF:000001">
    <property type="entry name" value="Diguanylate cyclase domain protein"/>
    <property type="match status" value="1"/>
</dbReference>
<feature type="transmembrane region" description="Helical" evidence="1">
    <location>
        <begin position="201"/>
        <end position="225"/>
    </location>
</feature>
<dbReference type="CDD" id="cd01949">
    <property type="entry name" value="GGDEF"/>
    <property type="match status" value="1"/>
</dbReference>
<reference evidence="4 5" key="1">
    <citation type="journal article" date="2019" name="ISME J.">
        <title>Insights into ecological role of a new deltaproteobacterial order Candidatus Acidulodesulfobacterales by metagenomics and metatranscriptomics.</title>
        <authorList>
            <person name="Tan S."/>
            <person name="Liu J."/>
            <person name="Fang Y."/>
            <person name="Hedlund B.P."/>
            <person name="Lian Z.H."/>
            <person name="Huang L.Y."/>
            <person name="Li J.T."/>
            <person name="Huang L.N."/>
            <person name="Li W.J."/>
            <person name="Jiang H.C."/>
            <person name="Dong H.L."/>
            <person name="Shu W.S."/>
        </authorList>
    </citation>
    <scope>NUCLEOTIDE SEQUENCE [LARGE SCALE GENOMIC DNA]</scope>
    <source>
        <strain evidence="4">AP2</strain>
    </source>
</reference>
<dbReference type="NCBIfam" id="TIGR00254">
    <property type="entry name" value="GGDEF"/>
    <property type="match status" value="1"/>
</dbReference>
<dbReference type="InterPro" id="IPR050706">
    <property type="entry name" value="Cyclic-di-GMP_PDE-like"/>
</dbReference>
<dbReference type="Gene3D" id="3.20.20.450">
    <property type="entry name" value="EAL domain"/>
    <property type="match status" value="1"/>
</dbReference>
<feature type="domain" description="EAL" evidence="2">
    <location>
        <begin position="640"/>
        <end position="882"/>
    </location>
</feature>
<dbReference type="SUPFAM" id="SSF55073">
    <property type="entry name" value="Nucleotide cyclase"/>
    <property type="match status" value="1"/>
</dbReference>
<dbReference type="Gene3D" id="3.30.450.290">
    <property type="match status" value="1"/>
</dbReference>